<feature type="transmembrane region" description="Helical" evidence="12">
    <location>
        <begin position="258"/>
        <end position="280"/>
    </location>
</feature>
<feature type="region of interest" description="Disordered" evidence="11">
    <location>
        <begin position="637"/>
        <end position="657"/>
    </location>
</feature>
<keyword evidence="15" id="KW-1185">Reference proteome</keyword>
<evidence type="ECO:0000259" key="13">
    <source>
        <dbReference type="Pfam" id="PF00999"/>
    </source>
</evidence>
<accession>E1Z4N2</accession>
<dbReference type="Gene3D" id="6.10.140.1330">
    <property type="match status" value="1"/>
</dbReference>
<evidence type="ECO:0000313" key="14">
    <source>
        <dbReference type="EMBL" id="EFN59378.1"/>
    </source>
</evidence>
<evidence type="ECO:0000256" key="3">
    <source>
        <dbReference type="ARBA" id="ARBA00022692"/>
    </source>
</evidence>
<dbReference type="Pfam" id="PF00999">
    <property type="entry name" value="Na_H_Exchanger"/>
    <property type="match status" value="1"/>
</dbReference>
<evidence type="ECO:0000256" key="6">
    <source>
        <dbReference type="ARBA" id="ARBA00023065"/>
    </source>
</evidence>
<evidence type="ECO:0000256" key="12">
    <source>
        <dbReference type="SAM" id="Phobius"/>
    </source>
</evidence>
<feature type="transmembrane region" description="Helical" evidence="12">
    <location>
        <begin position="463"/>
        <end position="488"/>
    </location>
</feature>
<evidence type="ECO:0000256" key="8">
    <source>
        <dbReference type="ARBA" id="ARBA00023201"/>
    </source>
</evidence>
<keyword evidence="8" id="KW-0739">Sodium transport</keyword>
<evidence type="ECO:0000313" key="15">
    <source>
        <dbReference type="Proteomes" id="UP000008141"/>
    </source>
</evidence>
<protein>
    <recommendedName>
        <fullName evidence="13">Cation/H+ exchanger transmembrane domain-containing protein</fullName>
    </recommendedName>
</protein>
<keyword evidence="4 12" id="KW-1133">Transmembrane helix</keyword>
<feature type="transmembrane region" description="Helical" evidence="12">
    <location>
        <begin position="315"/>
        <end position="333"/>
    </location>
</feature>
<feature type="region of interest" description="Disordered" evidence="11">
    <location>
        <begin position="584"/>
        <end position="624"/>
    </location>
</feature>
<proteinExistence type="predicted"/>
<keyword evidence="2" id="KW-0813">Transport</keyword>
<evidence type="ECO:0000256" key="7">
    <source>
        <dbReference type="ARBA" id="ARBA00023136"/>
    </source>
</evidence>
<keyword evidence="5" id="KW-0915">Sodium</keyword>
<dbReference type="InterPro" id="IPR014710">
    <property type="entry name" value="RmlC-like_jellyroll"/>
</dbReference>
<feature type="transmembrane region" description="Helical" evidence="12">
    <location>
        <begin position="57"/>
        <end position="76"/>
    </location>
</feature>
<feature type="transmembrane region" description="Helical" evidence="12">
    <location>
        <begin position="180"/>
        <end position="200"/>
    </location>
</feature>
<evidence type="ECO:0000256" key="11">
    <source>
        <dbReference type="SAM" id="MobiDB-lite"/>
    </source>
</evidence>
<keyword evidence="7 12" id="KW-0472">Membrane</keyword>
<feature type="transmembrane region" description="Helical" evidence="12">
    <location>
        <begin position="384"/>
        <end position="409"/>
    </location>
</feature>
<evidence type="ECO:0000256" key="10">
    <source>
        <dbReference type="ARBA" id="ARBA00047912"/>
    </source>
</evidence>
<dbReference type="GO" id="GO:0005886">
    <property type="term" value="C:plasma membrane"/>
    <property type="evidence" value="ECO:0007669"/>
    <property type="project" value="TreeGrafter"/>
</dbReference>
<dbReference type="OrthoDB" id="441412at2759"/>
<keyword evidence="6" id="KW-0406">Ion transport</keyword>
<dbReference type="PANTHER" id="PTHR10110">
    <property type="entry name" value="SODIUM/HYDROGEN EXCHANGER"/>
    <property type="match status" value="1"/>
</dbReference>
<dbReference type="InterPro" id="IPR018422">
    <property type="entry name" value="Cation/H_exchanger_CPA1"/>
</dbReference>
<feature type="region of interest" description="Disordered" evidence="11">
    <location>
        <begin position="935"/>
        <end position="972"/>
    </location>
</feature>
<dbReference type="InParanoid" id="E1Z4N2"/>
<dbReference type="Gene3D" id="2.60.120.10">
    <property type="entry name" value="Jelly Rolls"/>
    <property type="match status" value="1"/>
</dbReference>
<dbReference type="GO" id="GO:0015386">
    <property type="term" value="F:potassium:proton antiporter activity"/>
    <property type="evidence" value="ECO:0007669"/>
    <property type="project" value="TreeGrafter"/>
</dbReference>
<evidence type="ECO:0000256" key="2">
    <source>
        <dbReference type="ARBA" id="ARBA00022448"/>
    </source>
</evidence>
<evidence type="ECO:0000256" key="9">
    <source>
        <dbReference type="ARBA" id="ARBA00047524"/>
    </source>
</evidence>
<keyword evidence="3 12" id="KW-0812">Transmembrane</keyword>
<dbReference type="eggNOG" id="KOG1965">
    <property type="taxonomic scope" value="Eukaryota"/>
</dbReference>
<feature type="transmembrane region" description="Helical" evidence="12">
    <location>
        <begin position="345"/>
        <end position="364"/>
    </location>
</feature>
<sequence>MAAPSSLTLELEELLQSEWTYEVYPSYYDQATCLQQNVSLSNRVNVPDNFNFCSVPLSGADAFLFASLALLVASVCMGKLQSVWVLIVGGVLGILNYEVNLYRLGNAISLWLGIQPPDLFFYAFLPPLLVDAALRLDWYIFSKLWVHITLMAYGMVIINTAVLTPFILFVLGFSSRGWDWIHGAVLAAMLAPTDAVAVTAILKAGGGPENMVVLMEGEALLNDASAVTLYTVFLHILIESSPDDMPSVPSQIWPIIVEILRLTGIGMGMGLAFAFVLGYLLKLLRWRGVKAFIESVVVLGTGYLCFYAPAKGSGVIAVVIFGLYGSATGHWGMLATDAESGIHEAVWDTVAFAANALVFFWSGISSVNFVRRSASQLNKSAWNFAAIPIVYLFMYAFRFVCTLAFNPLFRLLGYRLTLPDISFATVSGLRGALTLIMAADFIIHSHFYSGAPVDEANFDVVLWASAFVLLSLLINAPLIGPVMSWTGLTRISPDKVRGRRQAAQELASFTRDSIAELKQQQDGEFLQGANWSLVARFVDHSDRLKGFAPKPRGAAGGKPRAGAAAACGAWLAACFRPCLAAKPPAAAGGGAGDEEAPAKPATASAGAGEEEAPSWGADGQDPADLEVPFINRHAAARRREPCQARPTPQQGQEPALQGVAVPPTAGLARASMDGGVALNVAALRAAAKGNHGDSFYDPVSAADAAAAAAAAAVLGTSPGSQQGAGHSRRSVRLPGSAADVAGDALAPPPSYTATSLVLDGEEEVEMLFDRLGSGDGETGEADFEVKWRHSLEGVERVAGHSPPGEPAAEETAWTAEALQRQLAAASADGAPASQAAAALVRRQASGVAASRAAAAGAGSARDLLGRLHTPISDVEHASAGGGPAVARQGLSSALLSRVPSQQVARQMSKHITFGAARYLGAADADGATPATAAAAAAAGDLESGQGAGEAADDSPKPGDSEEGGGGGGPSLADMRLRILHGMKRHFRSQRMAGLLSPDGLRVASYACDKAIEMAEHRPNHPLQLWPVLRKEISGTWITHSVANVLGATLRVHRSAPRWWRAATAWPFRLFTGMLRKHLGSKMLIACEATVELYMGLAASPQMQWVYFSEDGPVEVLEEVQEQLLGAYEFIQEREAEAPAQYRAVQSYRAAMAVLRQQRTFIGDLYERGGVDEEEREALLGAVGAAMRQLDMTGPSWRPPAPHQVLRSLDIFAAAPTELTDALLQHARLTEYKPDAVIWSSELEGSTGSGGACGGGGTGGTGGFYLVVSGVVRLAYVAPDGAATQQLAGVGALFGLLPGLAGCRLPGSELVQACGNSFGRGPVVYRFTAAAVEALRKRAGGGDAPAAALEAELLRAAALHAVQHVQGGVQGLVRSYLERHRPLTKYSAATHRHQQLPERVGRYTAQVLLDMLQAIPTATIVRLQPRDAYKQGAHMLLLQGSLKSSAAGHEELAAPLALPWLTHHRFSFVAAVAAAQHDPQRLSWQAGDSGATLLVCGIGSVGCS</sequence>
<organism evidence="15">
    <name type="scientific">Chlorella variabilis</name>
    <name type="common">Green alga</name>
    <dbReference type="NCBI Taxonomy" id="554065"/>
    <lineage>
        <taxon>Eukaryota</taxon>
        <taxon>Viridiplantae</taxon>
        <taxon>Chlorophyta</taxon>
        <taxon>core chlorophytes</taxon>
        <taxon>Trebouxiophyceae</taxon>
        <taxon>Chlorellales</taxon>
        <taxon>Chlorellaceae</taxon>
        <taxon>Chlorella clade</taxon>
        <taxon>Chlorella</taxon>
    </lineage>
</organism>
<dbReference type="EMBL" id="GL433836">
    <property type="protein sequence ID" value="EFN59378.1"/>
    <property type="molecule type" value="Genomic_DNA"/>
</dbReference>
<dbReference type="GO" id="GO:0098719">
    <property type="term" value="P:sodium ion import across plasma membrane"/>
    <property type="evidence" value="ECO:0007669"/>
    <property type="project" value="TreeGrafter"/>
</dbReference>
<dbReference type="GO" id="GO:0015385">
    <property type="term" value="F:sodium:proton antiporter activity"/>
    <property type="evidence" value="ECO:0007669"/>
    <property type="project" value="InterPro"/>
</dbReference>
<feature type="transmembrane region" description="Helical" evidence="12">
    <location>
        <begin position="421"/>
        <end position="443"/>
    </location>
</feature>
<feature type="domain" description="Cation/H+ exchanger transmembrane" evidence="13">
    <location>
        <begin position="83"/>
        <end position="484"/>
    </location>
</feature>
<dbReference type="PANTHER" id="PTHR10110:SF197">
    <property type="entry name" value="SODIUM_HYDROGEN EXCHANGER"/>
    <property type="match status" value="1"/>
</dbReference>
<name>E1Z4N2_CHLVA</name>
<feature type="compositionally biased region" description="Low complexity" evidence="11">
    <location>
        <begin position="598"/>
        <end position="617"/>
    </location>
</feature>
<dbReference type="GeneID" id="17358554"/>
<evidence type="ECO:0000256" key="4">
    <source>
        <dbReference type="ARBA" id="ARBA00022989"/>
    </source>
</evidence>
<feature type="transmembrane region" description="Helical" evidence="12">
    <location>
        <begin position="83"/>
        <end position="99"/>
    </location>
</feature>
<gene>
    <name evidence="14" type="ORF">CHLNCDRAFT_137851</name>
</gene>
<evidence type="ECO:0000256" key="1">
    <source>
        <dbReference type="ARBA" id="ARBA00004141"/>
    </source>
</evidence>
<comment type="catalytic activity">
    <reaction evidence="9">
        <text>Na(+)(in) + H(+)(out) = Na(+)(out) + H(+)(in)</text>
        <dbReference type="Rhea" id="RHEA:29419"/>
        <dbReference type="ChEBI" id="CHEBI:15378"/>
        <dbReference type="ChEBI" id="CHEBI:29101"/>
    </reaction>
</comment>
<dbReference type="InterPro" id="IPR006153">
    <property type="entry name" value="Cation/H_exchanger_TM"/>
</dbReference>
<evidence type="ECO:0000256" key="5">
    <source>
        <dbReference type="ARBA" id="ARBA00023053"/>
    </source>
</evidence>
<comment type="subcellular location">
    <subcellularLocation>
        <location evidence="1">Membrane</location>
        <topology evidence="1">Multi-pass membrane protein</topology>
    </subcellularLocation>
</comment>
<dbReference type="RefSeq" id="XP_005851480.1">
    <property type="nucleotide sequence ID" value="XM_005851418.1"/>
</dbReference>
<dbReference type="KEGG" id="cvr:CHLNCDRAFT_137851"/>
<feature type="transmembrane region" description="Helical" evidence="12">
    <location>
        <begin position="119"/>
        <end position="138"/>
    </location>
</feature>
<feature type="transmembrane region" description="Helical" evidence="12">
    <location>
        <begin position="150"/>
        <end position="174"/>
    </location>
</feature>
<dbReference type="Proteomes" id="UP000008141">
    <property type="component" value="Unassembled WGS sequence"/>
</dbReference>
<dbReference type="GO" id="GO:0051453">
    <property type="term" value="P:regulation of intracellular pH"/>
    <property type="evidence" value="ECO:0007669"/>
    <property type="project" value="TreeGrafter"/>
</dbReference>
<reference evidence="14 15" key="1">
    <citation type="journal article" date="2010" name="Plant Cell">
        <title>The Chlorella variabilis NC64A genome reveals adaptation to photosymbiosis, coevolution with viruses, and cryptic sex.</title>
        <authorList>
            <person name="Blanc G."/>
            <person name="Duncan G."/>
            <person name="Agarkova I."/>
            <person name="Borodovsky M."/>
            <person name="Gurnon J."/>
            <person name="Kuo A."/>
            <person name="Lindquist E."/>
            <person name="Lucas S."/>
            <person name="Pangilinan J."/>
            <person name="Polle J."/>
            <person name="Salamov A."/>
            <person name="Terry A."/>
            <person name="Yamada T."/>
            <person name="Dunigan D.D."/>
            <person name="Grigoriev I.V."/>
            <person name="Claverie J.M."/>
            <person name="Van Etten J.L."/>
        </authorList>
    </citation>
    <scope>NUCLEOTIDE SEQUENCE [LARGE SCALE GENOMIC DNA]</scope>
    <source>
        <strain evidence="14 15">NC64A</strain>
    </source>
</reference>
<comment type="catalytic activity">
    <reaction evidence="10">
        <text>K(+)(in) + H(+)(out) = K(+)(out) + H(+)(in)</text>
        <dbReference type="Rhea" id="RHEA:29467"/>
        <dbReference type="ChEBI" id="CHEBI:15378"/>
        <dbReference type="ChEBI" id="CHEBI:29103"/>
    </reaction>
</comment>